<dbReference type="Pfam" id="PF04966">
    <property type="entry name" value="OprB"/>
    <property type="match status" value="1"/>
</dbReference>
<dbReference type="EMBL" id="JAAIJQ010000124">
    <property type="protein sequence ID" value="NEV64931.1"/>
    <property type="molecule type" value="Genomic_DNA"/>
</dbReference>
<dbReference type="AlphaFoldDB" id="A0A6M0K6I1"/>
<evidence type="ECO:0000256" key="1">
    <source>
        <dbReference type="ARBA" id="ARBA00008769"/>
    </source>
</evidence>
<dbReference type="InterPro" id="IPR038673">
    <property type="entry name" value="OprB_sf"/>
</dbReference>
<dbReference type="Gene3D" id="2.40.160.180">
    <property type="entry name" value="Carbohydrate-selective porin OprB"/>
    <property type="match status" value="1"/>
</dbReference>
<reference evidence="3 4" key="1">
    <citation type="submission" date="2020-02" db="EMBL/GenBank/DDBJ databases">
        <title>Genome sequences of Thiorhodococcus mannitoliphagus and Thiorhodococcus minor, purple sulfur photosynthetic bacteria in the gammaproteobacterial family, Chromatiaceae.</title>
        <authorList>
            <person name="Aviles F.A."/>
            <person name="Meyer T.E."/>
            <person name="Kyndt J.A."/>
        </authorList>
    </citation>
    <scope>NUCLEOTIDE SEQUENCE [LARGE SCALE GENOMIC DNA]</scope>
    <source>
        <strain evidence="3 4">DSM 11518</strain>
    </source>
</reference>
<evidence type="ECO:0000313" key="3">
    <source>
        <dbReference type="EMBL" id="NEV64931.1"/>
    </source>
</evidence>
<dbReference type="GO" id="GO:0008643">
    <property type="term" value="P:carbohydrate transport"/>
    <property type="evidence" value="ECO:0007669"/>
    <property type="project" value="InterPro"/>
</dbReference>
<accession>A0A6M0K6I1</accession>
<sequence length="148" mass="16312">MATTRRSRLVPRLGDALQDNIHLMLWQANERTDAGVPDGWGAQFSFSRRLRECWLPLLRVGYANGSSAALDRSVSTGVAYDAPGRDTVFGLGVNWGRPNRSGSGTATAAATKDQYTVEAYYRVQLFDRLAITPDLQLIKTPPQTPTRT</sequence>
<proteinExistence type="inferred from homology"/>
<dbReference type="GO" id="GO:0015288">
    <property type="term" value="F:porin activity"/>
    <property type="evidence" value="ECO:0007669"/>
    <property type="project" value="InterPro"/>
</dbReference>
<comment type="similarity">
    <text evidence="1 2">Belongs to the OprB family.</text>
</comment>
<comment type="caution">
    <text evidence="3">The sequence shown here is derived from an EMBL/GenBank/DDBJ whole genome shotgun (WGS) entry which is preliminary data.</text>
</comment>
<evidence type="ECO:0000313" key="4">
    <source>
        <dbReference type="Proteomes" id="UP000483379"/>
    </source>
</evidence>
<dbReference type="GO" id="GO:0016020">
    <property type="term" value="C:membrane"/>
    <property type="evidence" value="ECO:0007669"/>
    <property type="project" value="InterPro"/>
</dbReference>
<keyword evidence="4" id="KW-1185">Reference proteome</keyword>
<name>A0A6M0K6I1_9GAMM</name>
<organism evidence="3 4">
    <name type="scientific">Thiorhodococcus minor</name>
    <dbReference type="NCBI Taxonomy" id="57489"/>
    <lineage>
        <taxon>Bacteria</taxon>
        <taxon>Pseudomonadati</taxon>
        <taxon>Pseudomonadota</taxon>
        <taxon>Gammaproteobacteria</taxon>
        <taxon>Chromatiales</taxon>
        <taxon>Chromatiaceae</taxon>
        <taxon>Thiorhodococcus</taxon>
    </lineage>
</organism>
<dbReference type="InterPro" id="IPR007049">
    <property type="entry name" value="Carb-sel_porin_OprB"/>
</dbReference>
<protein>
    <submittedName>
        <fullName evidence="3">Carbohydrate porin</fullName>
    </submittedName>
</protein>
<dbReference type="RefSeq" id="WP_164456166.1">
    <property type="nucleotide sequence ID" value="NZ_JAAIJQ010000124.1"/>
</dbReference>
<dbReference type="Proteomes" id="UP000483379">
    <property type="component" value="Unassembled WGS sequence"/>
</dbReference>
<evidence type="ECO:0000256" key="2">
    <source>
        <dbReference type="RuleBase" id="RU363072"/>
    </source>
</evidence>
<gene>
    <name evidence="3" type="ORF">G3446_24210</name>
</gene>